<dbReference type="InterPro" id="IPR000111">
    <property type="entry name" value="Glyco_hydro_27/36_CS"/>
</dbReference>
<dbReference type="Pfam" id="PF16875">
    <property type="entry name" value="Glyco_hydro_36N"/>
    <property type="match status" value="1"/>
</dbReference>
<feature type="binding site" evidence="8">
    <location>
        <position position="516"/>
    </location>
    <ligand>
        <name>substrate</name>
    </ligand>
</feature>
<dbReference type="EMBL" id="FMXP01000003">
    <property type="protein sequence ID" value="SDB03863.1"/>
    <property type="molecule type" value="Genomic_DNA"/>
</dbReference>
<comment type="similarity">
    <text evidence="2">Belongs to the glycosyl hydrolase 36 family.</text>
</comment>
<dbReference type="eggNOG" id="COG3345">
    <property type="taxonomic scope" value="Bacteria"/>
</dbReference>
<evidence type="ECO:0000259" key="9">
    <source>
        <dbReference type="Pfam" id="PF16874"/>
    </source>
</evidence>
<dbReference type="GO" id="GO:0016052">
    <property type="term" value="P:carbohydrate catabolic process"/>
    <property type="evidence" value="ECO:0007669"/>
    <property type="project" value="InterPro"/>
</dbReference>
<dbReference type="Proteomes" id="UP000182508">
    <property type="component" value="Unassembled WGS sequence"/>
</dbReference>
<feature type="domain" description="Glycosyl hydrolase family 36 N-terminal" evidence="10">
    <location>
        <begin position="28"/>
        <end position="277"/>
    </location>
</feature>
<evidence type="ECO:0000256" key="4">
    <source>
        <dbReference type="ARBA" id="ARBA00022801"/>
    </source>
</evidence>
<dbReference type="InterPro" id="IPR038417">
    <property type="entry name" value="Alpga-gal_N_sf"/>
</dbReference>
<evidence type="ECO:0000313" key="12">
    <source>
        <dbReference type="Proteomes" id="UP000182508"/>
    </source>
</evidence>
<dbReference type="Gene3D" id="2.70.98.60">
    <property type="entry name" value="alpha-galactosidase from lactobacil brevis"/>
    <property type="match status" value="1"/>
</dbReference>
<dbReference type="Gene3D" id="2.60.40.1180">
    <property type="entry name" value="Golgi alpha-mannosidase II"/>
    <property type="match status" value="1"/>
</dbReference>
<evidence type="ECO:0000313" key="11">
    <source>
        <dbReference type="EMBL" id="SDB03863.1"/>
    </source>
</evidence>
<protein>
    <recommendedName>
        <fullName evidence="3 6">Alpha-galactosidase</fullName>
        <ecNumber evidence="3 6">3.2.1.22</ecNumber>
    </recommendedName>
</protein>
<dbReference type="PIRSF" id="PIRSF005536">
    <property type="entry name" value="Agal"/>
    <property type="match status" value="1"/>
</dbReference>
<feature type="domain" description="Glycosyl hydrolase family 36 C-terminal" evidence="9">
    <location>
        <begin position="640"/>
        <end position="768"/>
    </location>
</feature>
<evidence type="ECO:0000256" key="6">
    <source>
        <dbReference type="PIRNR" id="PIRNR005536"/>
    </source>
</evidence>
<dbReference type="Gene3D" id="3.20.20.70">
    <property type="entry name" value="Aldolase class I"/>
    <property type="match status" value="1"/>
</dbReference>
<feature type="binding site" evidence="8">
    <location>
        <begin position="468"/>
        <end position="472"/>
    </location>
    <ligand>
        <name>substrate</name>
    </ligand>
</feature>
<dbReference type="RefSeq" id="WP_074484969.1">
    <property type="nucleotide sequence ID" value="NZ_FMXP01000003.1"/>
</dbReference>
<reference evidence="11 12" key="1">
    <citation type="submission" date="2016-10" db="EMBL/GenBank/DDBJ databases">
        <authorList>
            <person name="de Groot N.N."/>
        </authorList>
    </citation>
    <scope>NUCLEOTIDE SEQUENCE [LARGE SCALE GENOMIC DNA]</scope>
    <source>
        <strain evidence="11 12">A-4</strain>
    </source>
</reference>
<feature type="binding site" evidence="8">
    <location>
        <position position="435"/>
    </location>
    <ligand>
        <name>substrate</name>
    </ligand>
</feature>
<evidence type="ECO:0000259" key="10">
    <source>
        <dbReference type="Pfam" id="PF16875"/>
    </source>
</evidence>
<evidence type="ECO:0000256" key="8">
    <source>
        <dbReference type="PIRSR" id="PIRSR005536-2"/>
    </source>
</evidence>
<dbReference type="InterPro" id="IPR031704">
    <property type="entry name" value="Glyco_hydro_36_N"/>
</dbReference>
<dbReference type="InterPro" id="IPR013785">
    <property type="entry name" value="Aldolase_TIM"/>
</dbReference>
<name>A0A1G6A747_9STRE</name>
<dbReference type="InterPro" id="IPR031705">
    <property type="entry name" value="Glyco_hydro_36_C"/>
</dbReference>
<dbReference type="InterPro" id="IPR002252">
    <property type="entry name" value="Glyco_hydro_36"/>
</dbReference>
<dbReference type="EC" id="3.2.1.22" evidence="3 6"/>
<dbReference type="InterPro" id="IPR017853">
    <property type="entry name" value="GH"/>
</dbReference>
<feature type="binding site" evidence="8">
    <location>
        <position position="191"/>
    </location>
    <ligand>
        <name>substrate</name>
    </ligand>
</feature>
<evidence type="ECO:0000256" key="1">
    <source>
        <dbReference type="ARBA" id="ARBA00001255"/>
    </source>
</evidence>
<evidence type="ECO:0000256" key="5">
    <source>
        <dbReference type="ARBA" id="ARBA00023295"/>
    </source>
</evidence>
<dbReference type="AlphaFoldDB" id="A0A1G6A747"/>
<evidence type="ECO:0000256" key="7">
    <source>
        <dbReference type="PIRSR" id="PIRSR005536-1"/>
    </source>
</evidence>
<dbReference type="PRINTS" id="PR00743">
    <property type="entry name" value="GLHYDRLASE36"/>
</dbReference>
<gene>
    <name evidence="11" type="ORF">SAMN02910293_00180</name>
</gene>
<keyword evidence="12" id="KW-1185">Reference proteome</keyword>
<accession>A0A1G6A747</accession>
<keyword evidence="5 6" id="KW-0326">Glycosidase</keyword>
<feature type="binding site" evidence="8">
    <location>
        <begin position="358"/>
        <end position="359"/>
    </location>
    <ligand>
        <name>substrate</name>
    </ligand>
</feature>
<feature type="binding site" evidence="8">
    <location>
        <position position="538"/>
    </location>
    <ligand>
        <name>substrate</name>
    </ligand>
</feature>
<dbReference type="CDD" id="cd14791">
    <property type="entry name" value="GH36"/>
    <property type="match status" value="1"/>
</dbReference>
<feature type="active site" description="Proton donor" evidence="7">
    <location>
        <position position="538"/>
    </location>
</feature>
<dbReference type="PANTHER" id="PTHR43053:SF3">
    <property type="entry name" value="ALPHA-GALACTOSIDASE C-RELATED"/>
    <property type="match status" value="1"/>
</dbReference>
<keyword evidence="4 6" id="KW-0378">Hydrolase</keyword>
<proteinExistence type="inferred from homology"/>
<dbReference type="InterPro" id="IPR013780">
    <property type="entry name" value="Glyco_hydro_b"/>
</dbReference>
<dbReference type="Pfam" id="PF16874">
    <property type="entry name" value="Glyco_hydro_36C"/>
    <property type="match status" value="1"/>
</dbReference>
<feature type="active site" description="Nucleophile" evidence="7">
    <location>
        <position position="470"/>
    </location>
</feature>
<dbReference type="SUPFAM" id="SSF51445">
    <property type="entry name" value="(Trans)glycosidases"/>
    <property type="match status" value="1"/>
</dbReference>
<dbReference type="FunFam" id="3.20.20.70:FF:000118">
    <property type="entry name" value="Alpha-galactosidase"/>
    <property type="match status" value="1"/>
</dbReference>
<evidence type="ECO:0000256" key="2">
    <source>
        <dbReference type="ARBA" id="ARBA00006202"/>
    </source>
</evidence>
<sequence>MIKIDDDLISLETENTGYYLGKRGNLWETLHYGAKIHPDRLALTEKIDSGYGTDVVYREDMGKDALLHLSLDLSPTHKGDYRQTALDVTLANGSSVCDWTFVSAQINEGTWQSEELPFAHEAEQHLVMTYTGTGGLQVDLVYSVFPEADVITRRMILTNAGQVSVILNRALSYQLDLPNYGYQLSTFTGAWAPERHESVRDLTNGRHAFGSSTGTSSHYCNPFFMIYQEDATEETGAVYGFNLIYSGNHFGQVEVGPYQKMRVMAGIQDDGFSWTLEPGQSFESPEAMLTFSKAGKNGMSQNCHNFVKHHIVSKNWASKERPILLNNWEATYFDFNQRKLLKLAKEAKEVGIELFVLDDGWFGQRNSDTDGLGDYDVNLKKLPSGLAGLAKQINKIGLDFGIWIEPEMVSVKSKLYQEHPDWAVSAPGIEPSLGRHQLVLDLCRPEVQDYIIEQINQLLSSANISYVKWDMNRHLSDIFSPSLSNQGQFYHSWVKGLYRILREIMAKHPDILFEGCSNGGNRFDLGMLCYFPQIWTSDNTDVYERMKIQTGTSYGYPQSTMSCHVSDVPNHQTLRNSPIESRFDVASFGILGYELDVTKLPSADKKILQAQIAYYKEHRKLLQFGSFYRLLSPFKMAEQTRWLVVAEDKGQAVLMDAIGRSQPNQESLPVRLPYLEVDYLYDICNRQEQLDIRQFGSLMNAALPVKVNHQGLAVHVVADHYRMTLEKENYQAYGDLLAHAGIKLNQAFTATGFSDKTRLMPDYGARLYDIIKK</sequence>
<dbReference type="STRING" id="439219.SAMN02910293_00180"/>
<dbReference type="Pfam" id="PF02065">
    <property type="entry name" value="Melibiase"/>
    <property type="match status" value="1"/>
</dbReference>
<dbReference type="GO" id="GO:0004557">
    <property type="term" value="F:alpha-galactosidase activity"/>
    <property type="evidence" value="ECO:0007669"/>
    <property type="project" value="UniProtKB-UniRule"/>
</dbReference>
<dbReference type="PROSITE" id="PS00512">
    <property type="entry name" value="ALPHA_GALACTOSIDASE"/>
    <property type="match status" value="1"/>
</dbReference>
<dbReference type="PANTHER" id="PTHR43053">
    <property type="entry name" value="GLYCOSIDASE FAMILY 31"/>
    <property type="match status" value="1"/>
</dbReference>
<comment type="catalytic activity">
    <reaction evidence="1 6">
        <text>Hydrolysis of terminal, non-reducing alpha-D-galactose residues in alpha-D-galactosides, including galactose oligosaccharides, galactomannans and galactolipids.</text>
        <dbReference type="EC" id="3.2.1.22"/>
    </reaction>
</comment>
<dbReference type="InterPro" id="IPR050985">
    <property type="entry name" value="Alpha-glycosidase_related"/>
</dbReference>
<organism evidence="11 12">
    <name type="scientific">Streptococcus henryi</name>
    <dbReference type="NCBI Taxonomy" id="439219"/>
    <lineage>
        <taxon>Bacteria</taxon>
        <taxon>Bacillati</taxon>
        <taxon>Bacillota</taxon>
        <taxon>Bacilli</taxon>
        <taxon>Lactobacillales</taxon>
        <taxon>Streptococcaceae</taxon>
        <taxon>Streptococcus</taxon>
    </lineage>
</organism>
<evidence type="ECO:0000256" key="3">
    <source>
        <dbReference type="ARBA" id="ARBA00012755"/>
    </source>
</evidence>